<gene>
    <name evidence="3" type="ORF">ACFPCV_01110</name>
</gene>
<accession>A0ABV9RS01</accession>
<evidence type="ECO:0000313" key="4">
    <source>
        <dbReference type="Proteomes" id="UP001595859"/>
    </source>
</evidence>
<protein>
    <submittedName>
        <fullName evidence="3">DUF6292 family protein</fullName>
    </submittedName>
</protein>
<reference evidence="4" key="1">
    <citation type="journal article" date="2019" name="Int. J. Syst. Evol. Microbiol.">
        <title>The Global Catalogue of Microorganisms (GCM) 10K type strain sequencing project: providing services to taxonomists for standard genome sequencing and annotation.</title>
        <authorList>
            <consortium name="The Broad Institute Genomics Platform"/>
            <consortium name="The Broad Institute Genome Sequencing Center for Infectious Disease"/>
            <person name="Wu L."/>
            <person name="Ma J."/>
        </authorList>
    </citation>
    <scope>NUCLEOTIDE SEQUENCE [LARGE SCALE GENOMIC DNA]</scope>
    <source>
        <strain evidence="4">ZS-22-S1</strain>
    </source>
</reference>
<comment type="caution">
    <text evidence="3">The sequence shown here is derived from an EMBL/GenBank/DDBJ whole genome shotgun (WGS) entry which is preliminary data.</text>
</comment>
<feature type="domain" description="DUF6292" evidence="2">
    <location>
        <begin position="26"/>
        <end position="112"/>
    </location>
</feature>
<keyword evidence="4" id="KW-1185">Reference proteome</keyword>
<sequence>MPPLENGGDMMELDFDDTVVLGLHGYVRMVSRALGLRGECSYVQPDRPVSAYLAVDGRLPGHPDRDVALLWDEHRGWSAAVETDSGEELVTVTHLGQDLLPAPETVAAWARDLLHPDRGPGHAVPLDVLPVKVGAGADASTVRQHLTAYLRPVVPTTHSMSRSPSVFTARGTSDSRTAPR</sequence>
<dbReference type="InterPro" id="IPR046259">
    <property type="entry name" value="DUF6292"/>
</dbReference>
<evidence type="ECO:0000256" key="1">
    <source>
        <dbReference type="SAM" id="MobiDB-lite"/>
    </source>
</evidence>
<feature type="region of interest" description="Disordered" evidence="1">
    <location>
        <begin position="157"/>
        <end position="180"/>
    </location>
</feature>
<proteinExistence type="predicted"/>
<dbReference type="Pfam" id="PF19809">
    <property type="entry name" value="DUF6292"/>
    <property type="match status" value="1"/>
</dbReference>
<organism evidence="3 4">
    <name type="scientific">Actinophytocola glycyrrhizae</name>
    <dbReference type="NCBI Taxonomy" id="2044873"/>
    <lineage>
        <taxon>Bacteria</taxon>
        <taxon>Bacillati</taxon>
        <taxon>Actinomycetota</taxon>
        <taxon>Actinomycetes</taxon>
        <taxon>Pseudonocardiales</taxon>
        <taxon>Pseudonocardiaceae</taxon>
    </lineage>
</organism>
<dbReference type="Proteomes" id="UP001595859">
    <property type="component" value="Unassembled WGS sequence"/>
</dbReference>
<dbReference type="RefSeq" id="WP_378053467.1">
    <property type="nucleotide sequence ID" value="NZ_JBHSIS010000002.1"/>
</dbReference>
<evidence type="ECO:0000259" key="2">
    <source>
        <dbReference type="Pfam" id="PF19809"/>
    </source>
</evidence>
<name>A0ABV9RS01_9PSEU</name>
<dbReference type="EMBL" id="JBHSIS010000002">
    <property type="protein sequence ID" value="MFC4852082.1"/>
    <property type="molecule type" value="Genomic_DNA"/>
</dbReference>
<evidence type="ECO:0000313" key="3">
    <source>
        <dbReference type="EMBL" id="MFC4852082.1"/>
    </source>
</evidence>